<feature type="region of interest" description="Disordered" evidence="1">
    <location>
        <begin position="1"/>
        <end position="34"/>
    </location>
</feature>
<evidence type="ECO:0000313" key="2">
    <source>
        <dbReference type="Proteomes" id="UP000504606"/>
    </source>
</evidence>
<feature type="compositionally biased region" description="Basic and acidic residues" evidence="1">
    <location>
        <begin position="1"/>
        <end position="10"/>
    </location>
</feature>
<dbReference type="OrthoDB" id="10656598at2759"/>
<keyword evidence="2" id="KW-1185">Reference proteome</keyword>
<feature type="compositionally biased region" description="Gly residues" evidence="1">
    <location>
        <begin position="75"/>
        <end position="88"/>
    </location>
</feature>
<evidence type="ECO:0000313" key="3">
    <source>
        <dbReference type="RefSeq" id="XP_026279709.1"/>
    </source>
</evidence>
<feature type="region of interest" description="Disordered" evidence="1">
    <location>
        <begin position="62"/>
        <end position="88"/>
    </location>
</feature>
<name>A0A6J1SET6_FRAOC</name>
<gene>
    <name evidence="3" type="primary">LOC113207383</name>
</gene>
<protein>
    <submittedName>
        <fullName evidence="3">Ctenidin-3-like</fullName>
    </submittedName>
</protein>
<reference evidence="3" key="1">
    <citation type="submission" date="2025-08" db="UniProtKB">
        <authorList>
            <consortium name="RefSeq"/>
        </authorList>
    </citation>
    <scope>IDENTIFICATION</scope>
    <source>
        <tissue evidence="3">Whole organism</tissue>
    </source>
</reference>
<organism evidence="2 3">
    <name type="scientific">Frankliniella occidentalis</name>
    <name type="common">Western flower thrips</name>
    <name type="synonym">Euthrips occidentalis</name>
    <dbReference type="NCBI Taxonomy" id="133901"/>
    <lineage>
        <taxon>Eukaryota</taxon>
        <taxon>Metazoa</taxon>
        <taxon>Ecdysozoa</taxon>
        <taxon>Arthropoda</taxon>
        <taxon>Hexapoda</taxon>
        <taxon>Insecta</taxon>
        <taxon>Pterygota</taxon>
        <taxon>Neoptera</taxon>
        <taxon>Paraneoptera</taxon>
        <taxon>Thysanoptera</taxon>
        <taxon>Terebrantia</taxon>
        <taxon>Thripoidea</taxon>
        <taxon>Thripidae</taxon>
        <taxon>Frankliniella</taxon>
    </lineage>
</organism>
<feature type="compositionally biased region" description="Polar residues" evidence="1">
    <location>
        <begin position="16"/>
        <end position="34"/>
    </location>
</feature>
<evidence type="ECO:0000256" key="1">
    <source>
        <dbReference type="SAM" id="MobiDB-lite"/>
    </source>
</evidence>
<dbReference type="AlphaFoldDB" id="A0A6J1SET6"/>
<dbReference type="Proteomes" id="UP000504606">
    <property type="component" value="Unplaced"/>
</dbReference>
<proteinExistence type="predicted"/>
<dbReference type="RefSeq" id="XP_026279709.1">
    <property type="nucleotide sequence ID" value="XM_026423924.2"/>
</dbReference>
<sequence>MSRICGEKGALKAGQTPRNVVSRTSPPVPSASFTTKNNRAMKLFKTALFLAMLALAAARPAETQDDGYEPEPAAGGAGGGSGGIGGGSGGIGGGSGGIGGGSGGIGGGSGGIGGGSGGIGGGSGGIGGGSGGIGGGSGGIGGGSGGIGGGNHGGLGGLGSGGLGGGGIHGGITYPSIPGGYPKNPKEYYDAYQKMIKLCKESCGDYKRCIEIFKSYKPADRPPY</sequence>
<accession>A0A6J1SET6</accession>
<dbReference type="GeneID" id="113207383"/>
<dbReference type="KEGG" id="foc:113207383"/>